<proteinExistence type="predicted"/>
<dbReference type="PATRIC" id="fig|1423796.3.peg.14"/>
<dbReference type="OrthoDB" id="2300154at2"/>
<keyword evidence="2" id="KW-1185">Reference proteome</keyword>
<accession>A0A0R2DAJ8</accession>
<reference evidence="1 2" key="1">
    <citation type="journal article" date="2015" name="Genome Announc.">
        <title>Expanding the biotechnology potential of lactobacilli through comparative genomics of 213 strains and associated genera.</title>
        <authorList>
            <person name="Sun Z."/>
            <person name="Harris H.M."/>
            <person name="McCann A."/>
            <person name="Guo C."/>
            <person name="Argimon S."/>
            <person name="Zhang W."/>
            <person name="Yang X."/>
            <person name="Jeffery I.B."/>
            <person name="Cooney J.C."/>
            <person name="Kagawa T.F."/>
            <person name="Liu W."/>
            <person name="Song Y."/>
            <person name="Salvetti E."/>
            <person name="Wrobel A."/>
            <person name="Rasinkangas P."/>
            <person name="Parkhill J."/>
            <person name="Rea M.C."/>
            <person name="O'Sullivan O."/>
            <person name="Ritari J."/>
            <person name="Douillard F.P."/>
            <person name="Paul Ross R."/>
            <person name="Yang R."/>
            <person name="Briner A.E."/>
            <person name="Felis G.E."/>
            <person name="de Vos W.M."/>
            <person name="Barrangou R."/>
            <person name="Klaenhammer T.R."/>
            <person name="Caufield P.W."/>
            <person name="Cui Y."/>
            <person name="Zhang H."/>
            <person name="O'Toole P.W."/>
        </authorList>
    </citation>
    <scope>NUCLEOTIDE SEQUENCE [LARGE SCALE GENOMIC DNA]</scope>
    <source>
        <strain evidence="1 2">DSM 20253</strain>
    </source>
</reference>
<comment type="caution">
    <text evidence="1">The sequence shown here is derived from an EMBL/GenBank/DDBJ whole genome shotgun (WGS) entry which is preliminary data.</text>
</comment>
<name>A0A0R2DAJ8_9LACO</name>
<dbReference type="EMBL" id="AYYI01000001">
    <property type="protein sequence ID" value="KRN00187.1"/>
    <property type="molecule type" value="Genomic_DNA"/>
</dbReference>
<protein>
    <submittedName>
        <fullName evidence="1">Uncharacterized protein</fullName>
    </submittedName>
</protein>
<dbReference type="AlphaFoldDB" id="A0A0R2DAJ8"/>
<dbReference type="RefSeq" id="WP_057872831.1">
    <property type="nucleotide sequence ID" value="NZ_AYYI01000001.1"/>
</dbReference>
<evidence type="ECO:0000313" key="1">
    <source>
        <dbReference type="EMBL" id="KRN00187.1"/>
    </source>
</evidence>
<sequence>MDFKNFKPYTLTSGPSTMTVSKSGVSFSQKSVIKLHKTRYARLLIDYKDKMVAVQEAEKDDENAAPFYNPKRKIITARWNYVDLVNSLANLMDWDTKKYTYRMDGKYIAEKKALVFDLKEHKILNK</sequence>
<organism evidence="1 2">
    <name type="scientific">Loigolactobacillus rennini DSM 20253</name>
    <dbReference type="NCBI Taxonomy" id="1423796"/>
    <lineage>
        <taxon>Bacteria</taxon>
        <taxon>Bacillati</taxon>
        <taxon>Bacillota</taxon>
        <taxon>Bacilli</taxon>
        <taxon>Lactobacillales</taxon>
        <taxon>Lactobacillaceae</taxon>
        <taxon>Loigolactobacillus</taxon>
    </lineage>
</organism>
<evidence type="ECO:0000313" key="2">
    <source>
        <dbReference type="Proteomes" id="UP000051638"/>
    </source>
</evidence>
<dbReference type="Proteomes" id="UP000051638">
    <property type="component" value="Unassembled WGS sequence"/>
</dbReference>
<gene>
    <name evidence="1" type="ORF">FC24_GL000014</name>
</gene>